<sequence>MASLADGKHKAELLEAQSHIWNHIFNFINSMSLKCARCKEAIKGREGGKLIIIDMVMEQKEKEDHESNETELLLDMLMMVLYNSQERNEKEWAQLFHDAGFSNYEIIPILGLRSIIEVYP</sequence>
<proteinExistence type="predicted"/>
<dbReference type="InterPro" id="IPR029063">
    <property type="entry name" value="SAM-dependent_MTases_sf"/>
</dbReference>
<evidence type="ECO:0000256" key="3">
    <source>
        <dbReference type="ARBA" id="ARBA00022691"/>
    </source>
</evidence>
<evidence type="ECO:0000313" key="5">
    <source>
        <dbReference type="EMBL" id="OAY21311.1"/>
    </source>
</evidence>
<dbReference type="Pfam" id="PF00891">
    <property type="entry name" value="Methyltransf_2"/>
    <property type="match status" value="1"/>
</dbReference>
<organism evidence="5">
    <name type="scientific">Manihot esculenta</name>
    <name type="common">Cassava</name>
    <name type="synonym">Jatropha manihot</name>
    <dbReference type="NCBI Taxonomy" id="3983"/>
    <lineage>
        <taxon>Eukaryota</taxon>
        <taxon>Viridiplantae</taxon>
        <taxon>Streptophyta</taxon>
        <taxon>Embryophyta</taxon>
        <taxon>Tracheophyta</taxon>
        <taxon>Spermatophyta</taxon>
        <taxon>Magnoliopsida</taxon>
        <taxon>eudicotyledons</taxon>
        <taxon>Gunneridae</taxon>
        <taxon>Pentapetalae</taxon>
        <taxon>rosids</taxon>
        <taxon>fabids</taxon>
        <taxon>Malpighiales</taxon>
        <taxon>Euphorbiaceae</taxon>
        <taxon>Crotonoideae</taxon>
        <taxon>Manihoteae</taxon>
        <taxon>Manihot</taxon>
    </lineage>
</organism>
<gene>
    <name evidence="5" type="ORF">MANES_S098800</name>
</gene>
<keyword evidence="1" id="KW-0489">Methyltransferase</keyword>
<protein>
    <recommendedName>
        <fullName evidence="4">O-methyltransferase C-terminal domain-containing protein</fullName>
    </recommendedName>
</protein>
<dbReference type="STRING" id="3983.A0A199U9L6"/>
<dbReference type="PANTHER" id="PTHR11746">
    <property type="entry name" value="O-METHYLTRANSFERASE"/>
    <property type="match status" value="1"/>
</dbReference>
<feature type="domain" description="O-methyltransferase C-terminal" evidence="4">
    <location>
        <begin position="36"/>
        <end position="102"/>
    </location>
</feature>
<evidence type="ECO:0000256" key="1">
    <source>
        <dbReference type="ARBA" id="ARBA00022603"/>
    </source>
</evidence>
<accession>A0A199U9L6</accession>
<keyword evidence="3" id="KW-0949">S-adenosyl-L-methionine</keyword>
<evidence type="ECO:0000256" key="2">
    <source>
        <dbReference type="ARBA" id="ARBA00022679"/>
    </source>
</evidence>
<dbReference type="EMBL" id="KV451260">
    <property type="protein sequence ID" value="OAY21311.1"/>
    <property type="molecule type" value="Genomic_DNA"/>
</dbReference>
<name>A0A199U9L6_MANES</name>
<dbReference type="Gene3D" id="3.40.50.150">
    <property type="entry name" value="Vaccinia Virus protein VP39"/>
    <property type="match status" value="1"/>
</dbReference>
<keyword evidence="2" id="KW-0808">Transferase</keyword>
<dbReference type="GO" id="GO:0032259">
    <property type="term" value="P:methylation"/>
    <property type="evidence" value="ECO:0007669"/>
    <property type="project" value="UniProtKB-KW"/>
</dbReference>
<dbReference type="GO" id="GO:0008171">
    <property type="term" value="F:O-methyltransferase activity"/>
    <property type="evidence" value="ECO:0007669"/>
    <property type="project" value="InterPro"/>
</dbReference>
<dbReference type="InterPro" id="IPR001077">
    <property type="entry name" value="COMT_C"/>
</dbReference>
<dbReference type="InterPro" id="IPR016461">
    <property type="entry name" value="COMT-like"/>
</dbReference>
<evidence type="ECO:0000259" key="4">
    <source>
        <dbReference type="Pfam" id="PF00891"/>
    </source>
</evidence>
<dbReference type="PROSITE" id="PS51683">
    <property type="entry name" value="SAM_OMT_II"/>
    <property type="match status" value="1"/>
</dbReference>
<reference evidence="5" key="1">
    <citation type="submission" date="2016-02" db="EMBL/GenBank/DDBJ databases">
        <title>WGS assembly of Manihot esculenta.</title>
        <authorList>
            <person name="Bredeson J.V."/>
            <person name="Prochnik S.E."/>
            <person name="Lyons J.B."/>
            <person name="Schmutz J."/>
            <person name="Grimwood J."/>
            <person name="Vrebalov J."/>
            <person name="Bart R.S."/>
            <person name="Amuge T."/>
            <person name="Ferguson M.E."/>
            <person name="Green R."/>
            <person name="Putnam N."/>
            <person name="Stites J."/>
            <person name="Rounsley S."/>
            <person name="Rokhsar D.S."/>
        </authorList>
    </citation>
    <scope>NUCLEOTIDE SEQUENCE [LARGE SCALE GENOMIC DNA]</scope>
    <source>
        <tissue evidence="5">Leaf</tissue>
    </source>
</reference>
<dbReference type="SUPFAM" id="SSF53335">
    <property type="entry name" value="S-adenosyl-L-methionine-dependent methyltransferases"/>
    <property type="match status" value="1"/>
</dbReference>
<dbReference type="AlphaFoldDB" id="A0A199U9L6"/>